<evidence type="ECO:0000313" key="5">
    <source>
        <dbReference type="Proteomes" id="UP000694843"/>
    </source>
</evidence>
<dbReference type="Proteomes" id="UP000694843">
    <property type="component" value="Unplaced"/>
</dbReference>
<dbReference type="InterPro" id="IPR038765">
    <property type="entry name" value="Papain-like_cys_pep_sf"/>
</dbReference>
<feature type="compositionally biased region" description="Low complexity" evidence="3">
    <location>
        <begin position="1056"/>
        <end position="1065"/>
    </location>
</feature>
<dbReference type="Pfam" id="PF00443">
    <property type="entry name" value="UCH"/>
    <property type="match status" value="1"/>
</dbReference>
<feature type="region of interest" description="Disordered" evidence="3">
    <location>
        <begin position="1056"/>
        <end position="1087"/>
    </location>
</feature>
<dbReference type="GO" id="GO:0004843">
    <property type="term" value="F:cysteine-type deubiquitinase activity"/>
    <property type="evidence" value="ECO:0007669"/>
    <property type="project" value="UniProtKB-EC"/>
</dbReference>
<accession>A0A8B7N767</accession>
<dbReference type="GO" id="GO:0016579">
    <property type="term" value="P:protein deubiquitination"/>
    <property type="evidence" value="ECO:0007669"/>
    <property type="project" value="InterPro"/>
</dbReference>
<dbReference type="EC" id="3.4.19.12" evidence="2"/>
<feature type="compositionally biased region" description="Low complexity" evidence="3">
    <location>
        <begin position="1012"/>
        <end position="1023"/>
    </location>
</feature>
<dbReference type="PANTHER" id="PTHR21646">
    <property type="entry name" value="UBIQUITIN CARBOXYL-TERMINAL HYDROLASE"/>
    <property type="match status" value="1"/>
</dbReference>
<proteinExistence type="predicted"/>
<feature type="compositionally biased region" description="Pro residues" evidence="3">
    <location>
        <begin position="912"/>
        <end position="923"/>
    </location>
</feature>
<feature type="compositionally biased region" description="Polar residues" evidence="3">
    <location>
        <begin position="927"/>
        <end position="936"/>
    </location>
</feature>
<dbReference type="PROSITE" id="PS00973">
    <property type="entry name" value="USP_2"/>
    <property type="match status" value="1"/>
</dbReference>
<feature type="region of interest" description="Disordered" evidence="3">
    <location>
        <begin position="880"/>
        <end position="1036"/>
    </location>
</feature>
<dbReference type="KEGG" id="hazt:108666998"/>
<organism evidence="5 6">
    <name type="scientific">Hyalella azteca</name>
    <name type="common">Amphipod</name>
    <dbReference type="NCBI Taxonomy" id="294128"/>
    <lineage>
        <taxon>Eukaryota</taxon>
        <taxon>Metazoa</taxon>
        <taxon>Ecdysozoa</taxon>
        <taxon>Arthropoda</taxon>
        <taxon>Crustacea</taxon>
        <taxon>Multicrustacea</taxon>
        <taxon>Malacostraca</taxon>
        <taxon>Eumalacostraca</taxon>
        <taxon>Peracarida</taxon>
        <taxon>Amphipoda</taxon>
        <taxon>Senticaudata</taxon>
        <taxon>Talitrida</taxon>
        <taxon>Talitroidea</taxon>
        <taxon>Hyalellidae</taxon>
        <taxon>Hyalella</taxon>
    </lineage>
</organism>
<evidence type="ECO:0000313" key="6">
    <source>
        <dbReference type="RefSeq" id="XP_018009465.1"/>
    </source>
</evidence>
<gene>
    <name evidence="6" type="primary">LOC108666998</name>
</gene>
<dbReference type="InterPro" id="IPR001394">
    <property type="entry name" value="Peptidase_C19_UCH"/>
</dbReference>
<feature type="region of interest" description="Disordered" evidence="3">
    <location>
        <begin position="141"/>
        <end position="189"/>
    </location>
</feature>
<feature type="compositionally biased region" description="Polar residues" evidence="3">
    <location>
        <begin position="168"/>
        <end position="184"/>
    </location>
</feature>
<feature type="region of interest" description="Disordered" evidence="3">
    <location>
        <begin position="1303"/>
        <end position="1369"/>
    </location>
</feature>
<dbReference type="SUPFAM" id="SSF54001">
    <property type="entry name" value="Cysteine proteinases"/>
    <property type="match status" value="1"/>
</dbReference>
<dbReference type="PROSITE" id="PS00972">
    <property type="entry name" value="USP_1"/>
    <property type="match status" value="1"/>
</dbReference>
<name>A0A8B7N767_HYAAZ</name>
<sequence length="1602" mass="172453">MPVARSASASQLSREIPVSAGTTPTGDAPGQPILHMKAHTLDRFSKPALMNGRTDTTRRKRSFMSFRLTKKGPKRKENEEVIQETSGGNNNCCNNNNSGDSQDGSDTSSATSVKPKRRHLNRVGSFVRKVASRVQVAGPALASVIPPPPPQRPKATSPTVPAEEKISDSSASTHSTNGNETPNPGQVPAVPAKDYIVFDEKQIPAVMGLRNHGNTCFINAIMQCLNHTDVLAEYFVRDTYKQDLKRCNRIGNRKINNGSRRGEMTEQVAGVLKSLWSLRYVPDVSLALKACVDRHEAAYRGSSQHDAAEFLMFLLGKVHDDLNTASKRKYKKIKSSHGRPDEVVASETLNNHLRCNSSFVQHIFQAQFRSSLRCPRCQCESNTFDPFMCVSLPIPHVELMPVFVTVVYLNQQPKQVCLGVNVVVGSSFGELRRTLAADCGLELASLIMVEVDGSGFHRTFADDCNVDSIGSGGSVHAIELPVDATPSEDQGPFVLITWLNVVSADDGYVRFGGVYQSQVARDISYRDLQKLLLKEMATTVTSLTLTSLLEEDVFQVRVCEGDEEGVSIASSVELPLYSQSVDQALALCCPHQPQHLKLLLLWQPHMKTKYIVDDIDHVERHSSVDELKRSPPQPPPTTLADCLRLHSSAEQLSSGDAWHCPSCDRKEQGVKCLMLWSAPQILVLHLKRFRQNSLNSNSSSKLNTFVSFPLTGVDISDYVAQRSSYSTSVNKSSPENCKKGIYVGNTEESKDKSITSMSSMGSGVWSPWRKPKRLQQQQQLEDKHVYDLYAVCNHHGKDLQGGHYTAVCHNPSSGEWYEFDDSRVKEVSADQVVTQDAYLLFYQRRQSNENTVTNAANKEHWSYHIPRDCLPASLNPPIVKPTAASNNANKDTTCNSSTTTSTTTSEMTSSDTPPPAPTSPLPLDPTNDTGVANGPTNIAWKPFERGRSYATLPGHGRSILHTQDSTERENSSDTEAPLAIRESPVKKRISDVQEKRESEEEEVEGASPMDTSAPHSPAANSSHGTSCNSDSTSKIDLNGVNTAKNVATTYGLKIESTSQSSANEQNSEEKTIKTAVVNSDKLPPHAPKTVYISRNQAVEPVSSKQTKCTCSSSVDADHNCDPQTNPSSACLEETSKSSLPLSSAATAATMTSNPVPCSRSTPDVLIQPASPAVIAAHKKSVITVTLRQRSPSTSSQPISRSPSSCSTTSRASRASLVSRASVGSHKLSNASSVSSFSPETLASIITVNGVSLADNEELSAEFANSLAVSAQAAAAAASSAATDDKYDGKTCMCNESMTIKRSLTNGDSQVSSTSRPPLRNSHANKTASYVHVNCPSSSASPRCNGRARGSFNRSPNGSNRGKLSPSSNGCSSISSLHSLAAADSLYPSHSLKENQCNTSVLSKNSRNTARSSVESVPSSKIDESSAKVSAGGGCHCHRSNSSTYSGNYNSDNVLNSIALRNSCGNFGSLSNGDSACGSSGGRCTGRDKDSLACGPGRVNRHSSGSLDIRNCESRVSPRERCGSECLSEKPALNNSGKCYVSSCDTRTCTCRGNLSTAAHVPITCSAAIQRSAASLACCSAVPDECNCEASMRARNLTTESSV</sequence>
<evidence type="ECO:0000256" key="1">
    <source>
        <dbReference type="ARBA" id="ARBA00000707"/>
    </source>
</evidence>
<evidence type="ECO:0000256" key="2">
    <source>
        <dbReference type="ARBA" id="ARBA00012759"/>
    </source>
</evidence>
<feature type="compositionally biased region" description="Low complexity" evidence="3">
    <location>
        <begin position="1103"/>
        <end position="1114"/>
    </location>
</feature>
<feature type="compositionally biased region" description="Low complexity" evidence="3">
    <location>
        <begin position="892"/>
        <end position="911"/>
    </location>
</feature>
<feature type="region of interest" description="Disordered" evidence="3">
    <location>
        <begin position="1397"/>
        <end position="1434"/>
    </location>
</feature>
<keyword evidence="6" id="KW-0378">Hydrolase</keyword>
<feature type="compositionally biased region" description="Polar residues" evidence="3">
    <location>
        <begin position="1024"/>
        <end position="1036"/>
    </location>
</feature>
<dbReference type="PANTHER" id="PTHR21646:SF14">
    <property type="entry name" value="FI05488P"/>
    <property type="match status" value="1"/>
</dbReference>
<feature type="compositionally biased region" description="Low complexity" evidence="3">
    <location>
        <begin position="85"/>
        <end position="112"/>
    </location>
</feature>
<comment type="catalytic activity">
    <reaction evidence="1">
        <text>Thiol-dependent hydrolysis of ester, thioester, amide, peptide and isopeptide bonds formed by the C-terminal Gly of ubiquitin (a 76-residue protein attached to proteins as an intracellular targeting signal).</text>
        <dbReference type="EC" id="3.4.19.12"/>
    </reaction>
</comment>
<feature type="region of interest" description="Disordered" evidence="3">
    <location>
        <begin position="1186"/>
        <end position="1211"/>
    </location>
</feature>
<evidence type="ECO:0000256" key="3">
    <source>
        <dbReference type="SAM" id="MobiDB-lite"/>
    </source>
</evidence>
<feature type="compositionally biased region" description="Polar residues" evidence="3">
    <location>
        <begin position="1397"/>
        <end position="1418"/>
    </location>
</feature>
<dbReference type="GeneID" id="108666998"/>
<feature type="compositionally biased region" description="Polar residues" evidence="3">
    <location>
        <begin position="1351"/>
        <end position="1361"/>
    </location>
</feature>
<protein>
    <recommendedName>
        <fullName evidence="2">ubiquitinyl hydrolase 1</fullName>
        <ecNumber evidence="2">3.4.19.12</ecNumber>
    </recommendedName>
</protein>
<feature type="domain" description="USP" evidence="4">
    <location>
        <begin position="207"/>
        <end position="845"/>
    </location>
</feature>
<feature type="compositionally biased region" description="Basic residues" evidence="3">
    <location>
        <begin position="58"/>
        <end position="74"/>
    </location>
</feature>
<dbReference type="RefSeq" id="XP_018009465.1">
    <property type="nucleotide sequence ID" value="XM_018153976.2"/>
</dbReference>
<dbReference type="PROSITE" id="PS50235">
    <property type="entry name" value="USP_3"/>
    <property type="match status" value="1"/>
</dbReference>
<keyword evidence="5" id="KW-1185">Reference proteome</keyword>
<feature type="region of interest" description="Disordered" evidence="3">
    <location>
        <begin position="1"/>
        <end position="126"/>
    </location>
</feature>
<feature type="compositionally biased region" description="Polar residues" evidence="3">
    <location>
        <begin position="1303"/>
        <end position="1327"/>
    </location>
</feature>
<feature type="region of interest" description="Disordered" evidence="3">
    <location>
        <begin position="1103"/>
        <end position="1133"/>
    </location>
</feature>
<dbReference type="InterPro" id="IPR028889">
    <property type="entry name" value="USP"/>
</dbReference>
<dbReference type="InterPro" id="IPR050185">
    <property type="entry name" value="Ub_carboxyl-term_hydrolase"/>
</dbReference>
<dbReference type="Gene3D" id="3.90.70.10">
    <property type="entry name" value="Cysteine proteinases"/>
    <property type="match status" value="2"/>
</dbReference>
<feature type="compositionally biased region" description="Low complexity" evidence="3">
    <location>
        <begin position="1189"/>
        <end position="1211"/>
    </location>
</feature>
<dbReference type="OrthoDB" id="265776at2759"/>
<evidence type="ECO:0000259" key="4">
    <source>
        <dbReference type="PROSITE" id="PS50235"/>
    </source>
</evidence>
<reference evidence="6" key="1">
    <citation type="submission" date="2025-08" db="UniProtKB">
        <authorList>
            <consortium name="RefSeq"/>
        </authorList>
    </citation>
    <scope>IDENTIFICATION</scope>
    <source>
        <tissue evidence="6">Whole organism</tissue>
    </source>
</reference>
<feature type="compositionally biased region" description="Basic and acidic residues" evidence="3">
    <location>
        <begin position="983"/>
        <end position="998"/>
    </location>
</feature>
<dbReference type="InterPro" id="IPR018200">
    <property type="entry name" value="USP_CS"/>
</dbReference>